<evidence type="ECO:0000256" key="2">
    <source>
        <dbReference type="ARBA" id="ARBA00005653"/>
    </source>
</evidence>
<dbReference type="EMBL" id="AJWJ01000035">
    <property type="protein sequence ID" value="KAF2077208.1"/>
    <property type="molecule type" value="Genomic_DNA"/>
</dbReference>
<keyword evidence="4 15" id="KW-0109">Calcium transport</keyword>
<comment type="similarity">
    <text evidence="2 15">Belongs to the MCU (TC 1.A.77) family.</text>
</comment>
<dbReference type="AlphaFoldDB" id="A0A8J4PY54"/>
<dbReference type="InterPro" id="IPR006769">
    <property type="entry name" value="MCU_C"/>
</dbReference>
<evidence type="ECO:0000256" key="4">
    <source>
        <dbReference type="ARBA" id="ARBA00022568"/>
    </source>
</evidence>
<keyword evidence="7 15" id="KW-0999">Mitochondrion inner membrane</keyword>
<dbReference type="GO" id="GO:0036444">
    <property type="term" value="P:calcium import into the mitochondrion"/>
    <property type="evidence" value="ECO:0007669"/>
    <property type="project" value="TreeGrafter"/>
</dbReference>
<comment type="domain">
    <text evidence="15">The selectivity filter, in which calcium ions are arranged in single file, is composed of two acidic rings separated by one helical turn along the central axis of the channel pore.</text>
</comment>
<evidence type="ECO:0000313" key="17">
    <source>
        <dbReference type="EMBL" id="KAF2077208.1"/>
    </source>
</evidence>
<keyword evidence="11 15" id="KW-0496">Mitochondrion</keyword>
<keyword evidence="3 15" id="KW-0813">Transport</keyword>
<evidence type="ECO:0000256" key="1">
    <source>
        <dbReference type="ARBA" id="ARBA00004448"/>
    </source>
</evidence>
<evidence type="ECO:0000256" key="11">
    <source>
        <dbReference type="ARBA" id="ARBA00023128"/>
    </source>
</evidence>
<keyword evidence="9 15" id="KW-1133">Transmembrane helix</keyword>
<dbReference type="InterPro" id="IPR039055">
    <property type="entry name" value="MCU_fam"/>
</dbReference>
<keyword evidence="8 15" id="KW-0106">Calcium</keyword>
<reference evidence="17" key="1">
    <citation type="submission" date="2020-01" db="EMBL/GenBank/DDBJ databases">
        <title>Development of genomics and gene disruption for Polysphondylium violaceum indicates a role for the polyketide synthase stlB in stalk morphogenesis.</title>
        <authorList>
            <person name="Narita B."/>
            <person name="Kawabe Y."/>
            <person name="Kin K."/>
            <person name="Saito T."/>
            <person name="Gibbs R."/>
            <person name="Kuspa A."/>
            <person name="Muzny D."/>
            <person name="Queller D."/>
            <person name="Richards S."/>
            <person name="Strassman J."/>
            <person name="Sucgang R."/>
            <person name="Worley K."/>
            <person name="Schaap P."/>
        </authorList>
    </citation>
    <scope>NUCLEOTIDE SEQUENCE</scope>
    <source>
        <strain evidence="17">QSvi11</strain>
    </source>
</reference>
<evidence type="ECO:0000256" key="8">
    <source>
        <dbReference type="ARBA" id="ARBA00022837"/>
    </source>
</evidence>
<keyword evidence="5 15" id="KW-0107">Calcium channel</keyword>
<organism evidence="17 18">
    <name type="scientific">Polysphondylium violaceum</name>
    <dbReference type="NCBI Taxonomy" id="133409"/>
    <lineage>
        <taxon>Eukaryota</taxon>
        <taxon>Amoebozoa</taxon>
        <taxon>Evosea</taxon>
        <taxon>Eumycetozoa</taxon>
        <taxon>Dictyostelia</taxon>
        <taxon>Dictyosteliales</taxon>
        <taxon>Dictyosteliaceae</taxon>
        <taxon>Polysphondylium</taxon>
    </lineage>
</organism>
<keyword evidence="18" id="KW-1185">Reference proteome</keyword>
<dbReference type="GO" id="GO:0015292">
    <property type="term" value="F:uniporter activity"/>
    <property type="evidence" value="ECO:0007669"/>
    <property type="project" value="UniProtKB-UniRule"/>
</dbReference>
<keyword evidence="6 15" id="KW-0812">Transmembrane</keyword>
<dbReference type="Proteomes" id="UP000695562">
    <property type="component" value="Unassembled WGS sequence"/>
</dbReference>
<keyword evidence="10 15" id="KW-0406">Ion transport</keyword>
<accession>A0A8J4PY54</accession>
<evidence type="ECO:0000256" key="5">
    <source>
        <dbReference type="ARBA" id="ARBA00022673"/>
    </source>
</evidence>
<keyword evidence="13 15" id="KW-0407">Ion channel</keyword>
<feature type="transmembrane region" description="Helical" evidence="15">
    <location>
        <begin position="211"/>
        <end position="229"/>
    </location>
</feature>
<proteinExistence type="inferred from homology"/>
<evidence type="ECO:0000256" key="15">
    <source>
        <dbReference type="RuleBase" id="RU367035"/>
    </source>
</evidence>
<comment type="caution">
    <text evidence="17">The sequence shown here is derived from an EMBL/GenBank/DDBJ whole genome shotgun (WGS) entry which is preliminary data.</text>
</comment>
<dbReference type="PANTHER" id="PTHR13462:SF10">
    <property type="entry name" value="CALCIUM UNIPORTER PROTEIN, MITOCHONDRIAL"/>
    <property type="match status" value="1"/>
</dbReference>
<evidence type="ECO:0000256" key="14">
    <source>
        <dbReference type="ARBA" id="ARBA00036634"/>
    </source>
</evidence>
<comment type="function">
    <text evidence="15">Mitochondrial inner membrane calcium uniporter that mediates calcium uptake into mitochondria. Mitochondrial calcium homeostasis plays key roles in cellular physiology and regulates cell bioenergetics, cytoplasmic calcium signals and activation of cell death pathways.</text>
</comment>
<comment type="catalytic activity">
    <reaction evidence="14">
        <text>Ca(2+)(in) = Ca(2+)(out)</text>
        <dbReference type="Rhea" id="RHEA:29671"/>
        <dbReference type="ChEBI" id="CHEBI:29108"/>
    </reaction>
</comment>
<sequence>MNVLYRGTLRMATMPFNVSRVGASQTGFLSSNKKMFSTNQNLSNELQTILKQGKVVKLQERLNLDPRNKIPVTEFKSICTEFGIPENEVQSLSSALSQTGSIIYLPTSSSKDLQSTVFIKPGHIYQSLYHILDLENKGVGLDKLIEAKKNEIATLKQTIKPLEEKKQIIDAKAHRRATIIIYSGLGYCFIQAAALGRLTWWDLSWDIIEPVSYFLTFATVLIGYTYFTITKTEFSYEALNNRLFTKRQSKLMKKYDFPLEEYTRIKNLIEKREKEVEGLESAANYSSADLEFNFNK</sequence>
<keyword evidence="12 15" id="KW-0472">Membrane</keyword>
<evidence type="ECO:0000313" key="18">
    <source>
        <dbReference type="Proteomes" id="UP000695562"/>
    </source>
</evidence>
<dbReference type="GO" id="GO:0005262">
    <property type="term" value="F:calcium channel activity"/>
    <property type="evidence" value="ECO:0007669"/>
    <property type="project" value="UniProtKB-UniRule"/>
</dbReference>
<comment type="subcellular location">
    <subcellularLocation>
        <location evidence="1 15">Mitochondrion inner membrane</location>
        <topology evidence="1 15">Multi-pass membrane protein</topology>
    </subcellularLocation>
</comment>
<dbReference type="Pfam" id="PF04678">
    <property type="entry name" value="MCU"/>
    <property type="match status" value="1"/>
</dbReference>
<dbReference type="GO" id="GO:0051560">
    <property type="term" value="P:mitochondrial calcium ion homeostasis"/>
    <property type="evidence" value="ECO:0007669"/>
    <property type="project" value="UniProtKB-UniRule"/>
</dbReference>
<evidence type="ECO:0000256" key="3">
    <source>
        <dbReference type="ARBA" id="ARBA00022448"/>
    </source>
</evidence>
<evidence type="ECO:0000256" key="7">
    <source>
        <dbReference type="ARBA" id="ARBA00022792"/>
    </source>
</evidence>
<evidence type="ECO:0000256" key="6">
    <source>
        <dbReference type="ARBA" id="ARBA00022692"/>
    </source>
</evidence>
<dbReference type="OrthoDB" id="278338at2759"/>
<evidence type="ECO:0000259" key="16">
    <source>
        <dbReference type="Pfam" id="PF04678"/>
    </source>
</evidence>
<dbReference type="PANTHER" id="PTHR13462">
    <property type="entry name" value="CALCIUM UNIPORTER PROTEIN, MITOCHONDRIAL"/>
    <property type="match status" value="1"/>
</dbReference>
<evidence type="ECO:0000256" key="13">
    <source>
        <dbReference type="ARBA" id="ARBA00023303"/>
    </source>
</evidence>
<feature type="transmembrane region" description="Helical" evidence="15">
    <location>
        <begin position="179"/>
        <end position="199"/>
    </location>
</feature>
<gene>
    <name evidence="17" type="ORF">CYY_001462</name>
</gene>
<protein>
    <recommendedName>
        <fullName evidence="15">Calcium uniporter protein</fullName>
    </recommendedName>
</protein>
<dbReference type="GO" id="GO:1990246">
    <property type="term" value="C:uniplex complex"/>
    <property type="evidence" value="ECO:0007669"/>
    <property type="project" value="TreeGrafter"/>
</dbReference>
<evidence type="ECO:0000256" key="10">
    <source>
        <dbReference type="ARBA" id="ARBA00023065"/>
    </source>
</evidence>
<evidence type="ECO:0000256" key="9">
    <source>
        <dbReference type="ARBA" id="ARBA00022989"/>
    </source>
</evidence>
<evidence type="ECO:0000256" key="12">
    <source>
        <dbReference type="ARBA" id="ARBA00023136"/>
    </source>
</evidence>
<feature type="domain" description="Calcium uniporter protein C-terminal" evidence="16">
    <location>
        <begin position="90"/>
        <end position="264"/>
    </location>
</feature>
<name>A0A8J4PY54_9MYCE</name>